<dbReference type="InParanoid" id="A0A0C3AY08"/>
<organism evidence="2 3">
    <name type="scientific">Piloderma croceum (strain F 1598)</name>
    <dbReference type="NCBI Taxonomy" id="765440"/>
    <lineage>
        <taxon>Eukaryota</taxon>
        <taxon>Fungi</taxon>
        <taxon>Dikarya</taxon>
        <taxon>Basidiomycota</taxon>
        <taxon>Agaricomycotina</taxon>
        <taxon>Agaricomycetes</taxon>
        <taxon>Agaricomycetidae</taxon>
        <taxon>Atheliales</taxon>
        <taxon>Atheliaceae</taxon>
        <taxon>Piloderma</taxon>
    </lineage>
</organism>
<dbReference type="AlphaFoldDB" id="A0A0C3AY08"/>
<keyword evidence="3" id="KW-1185">Reference proteome</keyword>
<evidence type="ECO:0000313" key="3">
    <source>
        <dbReference type="Proteomes" id="UP000054166"/>
    </source>
</evidence>
<feature type="region of interest" description="Disordered" evidence="1">
    <location>
        <begin position="1"/>
        <end position="33"/>
    </location>
</feature>
<feature type="compositionally biased region" description="Basic residues" evidence="1">
    <location>
        <begin position="1"/>
        <end position="10"/>
    </location>
</feature>
<dbReference type="HOGENOM" id="CLU_2559097_0_0_1"/>
<reference evidence="3" key="2">
    <citation type="submission" date="2015-01" db="EMBL/GenBank/DDBJ databases">
        <title>Evolutionary Origins and Diversification of the Mycorrhizal Mutualists.</title>
        <authorList>
            <consortium name="DOE Joint Genome Institute"/>
            <consortium name="Mycorrhizal Genomics Consortium"/>
            <person name="Kohler A."/>
            <person name="Kuo A."/>
            <person name="Nagy L.G."/>
            <person name="Floudas D."/>
            <person name="Copeland A."/>
            <person name="Barry K.W."/>
            <person name="Cichocki N."/>
            <person name="Veneault-Fourrey C."/>
            <person name="LaButti K."/>
            <person name="Lindquist E.A."/>
            <person name="Lipzen A."/>
            <person name="Lundell T."/>
            <person name="Morin E."/>
            <person name="Murat C."/>
            <person name="Riley R."/>
            <person name="Ohm R."/>
            <person name="Sun H."/>
            <person name="Tunlid A."/>
            <person name="Henrissat B."/>
            <person name="Grigoriev I.V."/>
            <person name="Hibbett D.S."/>
            <person name="Martin F."/>
        </authorList>
    </citation>
    <scope>NUCLEOTIDE SEQUENCE [LARGE SCALE GENOMIC DNA]</scope>
    <source>
        <strain evidence="3">F 1598</strain>
    </source>
</reference>
<dbReference type="Proteomes" id="UP000054166">
    <property type="component" value="Unassembled WGS sequence"/>
</dbReference>
<feature type="region of interest" description="Disordered" evidence="1">
    <location>
        <begin position="57"/>
        <end position="82"/>
    </location>
</feature>
<reference evidence="2 3" key="1">
    <citation type="submission" date="2014-04" db="EMBL/GenBank/DDBJ databases">
        <authorList>
            <consortium name="DOE Joint Genome Institute"/>
            <person name="Kuo A."/>
            <person name="Tarkka M."/>
            <person name="Buscot F."/>
            <person name="Kohler A."/>
            <person name="Nagy L.G."/>
            <person name="Floudas D."/>
            <person name="Copeland A."/>
            <person name="Barry K.W."/>
            <person name="Cichocki N."/>
            <person name="Veneault-Fourrey C."/>
            <person name="LaButti K."/>
            <person name="Lindquist E.A."/>
            <person name="Lipzen A."/>
            <person name="Lundell T."/>
            <person name="Morin E."/>
            <person name="Murat C."/>
            <person name="Sun H."/>
            <person name="Tunlid A."/>
            <person name="Henrissat B."/>
            <person name="Grigoriev I.V."/>
            <person name="Hibbett D.S."/>
            <person name="Martin F."/>
            <person name="Nordberg H.P."/>
            <person name="Cantor M.N."/>
            <person name="Hua S.X."/>
        </authorList>
    </citation>
    <scope>NUCLEOTIDE SEQUENCE [LARGE SCALE GENOMIC DNA]</scope>
    <source>
        <strain evidence="2 3">F 1598</strain>
    </source>
</reference>
<gene>
    <name evidence="2" type="ORF">PILCRDRAFT_824025</name>
</gene>
<evidence type="ECO:0000313" key="2">
    <source>
        <dbReference type="EMBL" id="KIM78903.1"/>
    </source>
</evidence>
<evidence type="ECO:0000256" key="1">
    <source>
        <dbReference type="SAM" id="MobiDB-lite"/>
    </source>
</evidence>
<accession>A0A0C3AY08</accession>
<sequence length="82" mass="9187">MVKDPRKRKSTLSQGMKHVTTAKQSATKKQKRGLKYRNANLRISLDSQAQEIFAMTASPSAPQPLESSEAAMHTLERTMQDL</sequence>
<name>A0A0C3AY08_PILCF</name>
<proteinExistence type="predicted"/>
<protein>
    <submittedName>
        <fullName evidence="2">Uncharacterized protein</fullName>
    </submittedName>
</protein>
<dbReference type="EMBL" id="KN833013">
    <property type="protein sequence ID" value="KIM78903.1"/>
    <property type="molecule type" value="Genomic_DNA"/>
</dbReference>